<keyword evidence="2" id="KW-1133">Transmembrane helix</keyword>
<keyword evidence="2" id="KW-0472">Membrane</keyword>
<reference evidence="4 5" key="1">
    <citation type="submission" date="2018-09" db="EMBL/GenBank/DDBJ databases">
        <title>Comparative genomics of Leucobacter spp.</title>
        <authorList>
            <person name="Reis A.C."/>
            <person name="Kolvenbach B.A."/>
            <person name="Corvini P.F.X."/>
            <person name="Nunes O.C."/>
        </authorList>
    </citation>
    <scope>NUCLEOTIDE SEQUENCE [LARGE SCALE GENOMIC DNA]</scope>
    <source>
        <strain evidence="4 5">L-1</strain>
    </source>
</reference>
<name>A0ABS1SLV8_9MICO</name>
<dbReference type="EMBL" id="QYAD01000001">
    <property type="protein sequence ID" value="MBL3689063.1"/>
    <property type="molecule type" value="Genomic_DNA"/>
</dbReference>
<organism evidence="4 5">
    <name type="scientific">Leucobacter chromiireducens subsp. chromiireducens</name>
    <dbReference type="NCBI Taxonomy" id="660067"/>
    <lineage>
        <taxon>Bacteria</taxon>
        <taxon>Bacillati</taxon>
        <taxon>Actinomycetota</taxon>
        <taxon>Actinomycetes</taxon>
        <taxon>Micrococcales</taxon>
        <taxon>Microbacteriaceae</taxon>
        <taxon>Leucobacter</taxon>
    </lineage>
</organism>
<proteinExistence type="predicted"/>
<dbReference type="RefSeq" id="WP_202381028.1">
    <property type="nucleotide sequence ID" value="NZ_BAAAMA010000004.1"/>
</dbReference>
<evidence type="ECO:0000256" key="1">
    <source>
        <dbReference type="SAM" id="MobiDB-lite"/>
    </source>
</evidence>
<gene>
    <name evidence="4" type="ORF">D3226_03700</name>
</gene>
<dbReference type="InterPro" id="IPR025241">
    <property type="entry name" value="DUF4190"/>
</dbReference>
<evidence type="ECO:0000259" key="3">
    <source>
        <dbReference type="Pfam" id="PF13828"/>
    </source>
</evidence>
<accession>A0ABS1SLV8</accession>
<keyword evidence="5" id="KW-1185">Reference proteome</keyword>
<dbReference type="Proteomes" id="UP001646141">
    <property type="component" value="Unassembled WGS sequence"/>
</dbReference>
<protein>
    <submittedName>
        <fullName evidence="4">DUF4190 domain-containing protein</fullName>
    </submittedName>
</protein>
<feature type="transmembrane region" description="Helical" evidence="2">
    <location>
        <begin position="112"/>
        <end position="145"/>
    </location>
</feature>
<comment type="caution">
    <text evidence="4">The sequence shown here is derived from an EMBL/GenBank/DDBJ whole genome shotgun (WGS) entry which is preliminary data.</text>
</comment>
<sequence length="148" mass="15613">MSQNLPAGDPEQVPQQPQAPQYAPPQYAAPQYVAPQQYTAAQADHTQQPAYQAAEQPYAVPYYVPVAAAAPPTNTLAILALISAFVAPFVVPVVLGHLSMNQIRRTGEGGRGLAVTALVLGYIQVAFWAILIAFIVWVGVIAAAGSSM</sequence>
<evidence type="ECO:0000313" key="4">
    <source>
        <dbReference type="EMBL" id="MBL3689063.1"/>
    </source>
</evidence>
<evidence type="ECO:0000313" key="5">
    <source>
        <dbReference type="Proteomes" id="UP001646141"/>
    </source>
</evidence>
<feature type="region of interest" description="Disordered" evidence="1">
    <location>
        <begin position="1"/>
        <end position="24"/>
    </location>
</feature>
<feature type="compositionally biased region" description="Low complexity" evidence="1">
    <location>
        <begin position="12"/>
        <end position="24"/>
    </location>
</feature>
<dbReference type="Pfam" id="PF13828">
    <property type="entry name" value="DUF4190"/>
    <property type="match status" value="1"/>
</dbReference>
<evidence type="ECO:0000256" key="2">
    <source>
        <dbReference type="SAM" id="Phobius"/>
    </source>
</evidence>
<keyword evidence="2" id="KW-0812">Transmembrane</keyword>
<feature type="domain" description="DUF4190" evidence="3">
    <location>
        <begin position="76"/>
        <end position="131"/>
    </location>
</feature>
<feature type="transmembrane region" description="Helical" evidence="2">
    <location>
        <begin position="76"/>
        <end position="100"/>
    </location>
</feature>